<dbReference type="PANTHER" id="PTHR34039">
    <property type="entry name" value="UPF0102 PROTEIN YRAN"/>
    <property type="match status" value="1"/>
</dbReference>
<evidence type="ECO:0000313" key="4">
    <source>
        <dbReference type="Proteomes" id="UP001597213"/>
    </source>
</evidence>
<evidence type="ECO:0000256" key="1">
    <source>
        <dbReference type="ARBA" id="ARBA00006738"/>
    </source>
</evidence>
<dbReference type="InterPro" id="IPR011856">
    <property type="entry name" value="tRNA_endonuc-like_dom_sf"/>
</dbReference>
<gene>
    <name evidence="3" type="ORF">ACFSCT_03910</name>
</gene>
<proteinExistence type="inferred from homology"/>
<dbReference type="RefSeq" id="WP_379140370.1">
    <property type="nucleotide sequence ID" value="NZ_JBHUEN010000010.1"/>
</dbReference>
<dbReference type="InterPro" id="IPR003509">
    <property type="entry name" value="UPF0102_YraN-like"/>
</dbReference>
<dbReference type="SUPFAM" id="SSF52980">
    <property type="entry name" value="Restriction endonuclease-like"/>
    <property type="match status" value="1"/>
</dbReference>
<dbReference type="InterPro" id="IPR011335">
    <property type="entry name" value="Restrct_endonuc-II-like"/>
</dbReference>
<organism evidence="3 4">
    <name type="scientific">Paracoccus pacificus</name>
    <dbReference type="NCBI Taxonomy" id="1463598"/>
    <lineage>
        <taxon>Bacteria</taxon>
        <taxon>Pseudomonadati</taxon>
        <taxon>Pseudomonadota</taxon>
        <taxon>Alphaproteobacteria</taxon>
        <taxon>Rhodobacterales</taxon>
        <taxon>Paracoccaceae</taxon>
        <taxon>Paracoccus</taxon>
    </lineage>
</organism>
<name>A0ABW4R4I2_9RHOB</name>
<dbReference type="EMBL" id="JBHUEN010000010">
    <property type="protein sequence ID" value="MFD1880859.1"/>
    <property type="molecule type" value="Genomic_DNA"/>
</dbReference>
<sequence length="135" mass="14721">MGRGTVAVAARSVSARQVAGVAAFANGQNAELRVAERYEQQGYEILARRWRGKAGEIDLIARHDGDFIFIEVKRADTRDMAAERLSRRQMDRICLAACEFCATQPMGQAAGMRFDAALVDGSGMIDIIENAFGGH</sequence>
<reference evidence="4" key="1">
    <citation type="journal article" date="2019" name="Int. J. Syst. Evol. Microbiol.">
        <title>The Global Catalogue of Microorganisms (GCM) 10K type strain sequencing project: providing services to taxonomists for standard genome sequencing and annotation.</title>
        <authorList>
            <consortium name="The Broad Institute Genomics Platform"/>
            <consortium name="The Broad Institute Genome Sequencing Center for Infectious Disease"/>
            <person name="Wu L."/>
            <person name="Ma J."/>
        </authorList>
    </citation>
    <scope>NUCLEOTIDE SEQUENCE [LARGE SCALE GENOMIC DNA]</scope>
    <source>
        <strain evidence="4">CCUG 56029</strain>
    </source>
</reference>
<accession>A0ABW4R4I2</accession>
<keyword evidence="4" id="KW-1185">Reference proteome</keyword>
<comment type="caution">
    <text evidence="3">The sequence shown here is derived from an EMBL/GenBank/DDBJ whole genome shotgun (WGS) entry which is preliminary data.</text>
</comment>
<dbReference type="HAMAP" id="MF_00048">
    <property type="entry name" value="UPF0102"/>
    <property type="match status" value="1"/>
</dbReference>
<evidence type="ECO:0000256" key="2">
    <source>
        <dbReference type="HAMAP-Rule" id="MF_00048"/>
    </source>
</evidence>
<evidence type="ECO:0000313" key="3">
    <source>
        <dbReference type="EMBL" id="MFD1880859.1"/>
    </source>
</evidence>
<dbReference type="Gene3D" id="3.40.1350.10">
    <property type="match status" value="1"/>
</dbReference>
<dbReference type="Pfam" id="PF02021">
    <property type="entry name" value="UPF0102"/>
    <property type="match status" value="1"/>
</dbReference>
<dbReference type="PANTHER" id="PTHR34039:SF1">
    <property type="entry name" value="UPF0102 PROTEIN YRAN"/>
    <property type="match status" value="1"/>
</dbReference>
<comment type="similarity">
    <text evidence="1 2">Belongs to the UPF0102 family.</text>
</comment>
<dbReference type="Proteomes" id="UP001597213">
    <property type="component" value="Unassembled WGS sequence"/>
</dbReference>
<protein>
    <recommendedName>
        <fullName evidence="2">UPF0102 protein ACFSCT_03910</fullName>
    </recommendedName>
</protein>